<evidence type="ECO:0000313" key="3">
    <source>
        <dbReference type="EMBL" id="AXJ00154.1"/>
    </source>
</evidence>
<name>A0A345UI52_9BACT</name>
<dbReference type="Pfam" id="PF18935">
    <property type="entry name" value="DUF5683"/>
    <property type="match status" value="1"/>
</dbReference>
<dbReference type="AlphaFoldDB" id="A0A345UI52"/>
<accession>A0A345UI52</accession>
<gene>
    <name evidence="3" type="ORF">CYPRO_0877</name>
</gene>
<proteinExistence type="predicted"/>
<feature type="domain" description="DUF5683" evidence="2">
    <location>
        <begin position="114"/>
        <end position="168"/>
    </location>
</feature>
<evidence type="ECO:0000256" key="1">
    <source>
        <dbReference type="SAM" id="SignalP"/>
    </source>
</evidence>
<dbReference type="InterPro" id="IPR043738">
    <property type="entry name" value="DUF5683"/>
</dbReference>
<dbReference type="Proteomes" id="UP000254808">
    <property type="component" value="Chromosome"/>
</dbReference>
<evidence type="ECO:0000313" key="4">
    <source>
        <dbReference type="Proteomes" id="UP000254808"/>
    </source>
</evidence>
<keyword evidence="1" id="KW-0732">Signal</keyword>
<reference evidence="3 4" key="1">
    <citation type="submission" date="2018-03" db="EMBL/GenBank/DDBJ databases">
        <title>Phenotypic and genomic properties of Cyclonatronum proteinivorum gen. nov., sp. nov., a haloalkaliphilic bacteroidete from soda lakes possessing Na+-translocating rhodopsin.</title>
        <authorList>
            <person name="Toshchakov S.V."/>
            <person name="Korzhenkov A."/>
            <person name="Samarov N.I."/>
            <person name="Kublanov I.V."/>
            <person name="Muntyan M.S."/>
            <person name="Sorokin D.Y."/>
        </authorList>
    </citation>
    <scope>NUCLEOTIDE SEQUENCE [LARGE SCALE GENOMIC DNA]</scope>
    <source>
        <strain evidence="3 4">Omega</strain>
    </source>
</reference>
<sequence length="361" mass="40695">MSEARFSFSALLVLFTAAAWSALFPAAVQAQFGSPVTAQLQATAHSLTSELTQHELDHWLQGSETGQPQLRLRYDAAGQQAWHELGMHLRERTAAETGFASASPRGFMRTIAETPGLAFLSSALVPGLGQAANQQWWKTAVFAGIEIGAFYLMVDQRRIGDRKQQQYNDFADAHWSVVQYAQFLVQYTQLDMRLEDVLTPEGMQVLRDNGFVRATFNTDIDWAMIDLARLNEFEFGTLSRVTGRPLSHVVNPYGSQQYYELPSKYFQFAPGWRDWNRDINIVDGGVADMPPSWRFHAALEEEFNDALRFSRNMGMLLIANHVFSAFDAFFVSQLRMHRRQLETSASLTAGGNPSVQLSFNF</sequence>
<keyword evidence="4" id="KW-1185">Reference proteome</keyword>
<feature type="chain" id="PRO_5016940355" description="DUF5683 domain-containing protein" evidence="1">
    <location>
        <begin position="22"/>
        <end position="361"/>
    </location>
</feature>
<dbReference type="KEGG" id="cprv:CYPRO_0877"/>
<protein>
    <recommendedName>
        <fullName evidence="2">DUF5683 domain-containing protein</fullName>
    </recommendedName>
</protein>
<feature type="signal peptide" evidence="1">
    <location>
        <begin position="1"/>
        <end position="21"/>
    </location>
</feature>
<dbReference type="OrthoDB" id="9813910at2"/>
<dbReference type="RefSeq" id="WP_124245518.1">
    <property type="nucleotide sequence ID" value="NZ_CP027806.1"/>
</dbReference>
<evidence type="ECO:0000259" key="2">
    <source>
        <dbReference type="Pfam" id="PF18935"/>
    </source>
</evidence>
<dbReference type="EMBL" id="CP027806">
    <property type="protein sequence ID" value="AXJ00154.1"/>
    <property type="molecule type" value="Genomic_DNA"/>
</dbReference>
<organism evidence="3 4">
    <name type="scientific">Cyclonatronum proteinivorum</name>
    <dbReference type="NCBI Taxonomy" id="1457365"/>
    <lineage>
        <taxon>Bacteria</taxon>
        <taxon>Pseudomonadati</taxon>
        <taxon>Balneolota</taxon>
        <taxon>Balneolia</taxon>
        <taxon>Balneolales</taxon>
        <taxon>Cyclonatronaceae</taxon>
        <taxon>Cyclonatronum</taxon>
    </lineage>
</organism>